<comment type="catalytic activity">
    <reaction evidence="1">
        <text>3-dehydroquinate = 3-dehydroshikimate + H2O</text>
        <dbReference type="Rhea" id="RHEA:21096"/>
        <dbReference type="ChEBI" id="CHEBI:15377"/>
        <dbReference type="ChEBI" id="CHEBI:16630"/>
        <dbReference type="ChEBI" id="CHEBI:32364"/>
        <dbReference type="EC" id="4.2.1.10"/>
    </reaction>
</comment>
<dbReference type="AlphaFoldDB" id="A0A0U3FNA3"/>
<dbReference type="GO" id="GO:0046279">
    <property type="term" value="P:3,4-dihydroxybenzoate biosynthetic process"/>
    <property type="evidence" value="ECO:0007669"/>
    <property type="project" value="UniProtKB-ARBA"/>
</dbReference>
<evidence type="ECO:0000256" key="1">
    <source>
        <dbReference type="ARBA" id="ARBA00001864"/>
    </source>
</evidence>
<dbReference type="CDD" id="cd00502">
    <property type="entry name" value="DHQase_I"/>
    <property type="match status" value="1"/>
</dbReference>
<protein>
    <recommendedName>
        <fullName evidence="2">3-dehydroquinate dehydratase</fullName>
        <ecNumber evidence="2">4.2.1.10</ecNumber>
    </recommendedName>
</protein>
<dbReference type="SUPFAM" id="SSF51569">
    <property type="entry name" value="Aldolase"/>
    <property type="match status" value="1"/>
</dbReference>
<dbReference type="InterPro" id="IPR001381">
    <property type="entry name" value="DHquinase_I"/>
</dbReference>
<sequence>MFAIGAIPYDSKEKVRRRILKATALGADLVEFRLDYWNGPMPDFSEEAELARRYGMDVIVTVRDPSEGGVRKIEWKKEAYELANELGCWCDVEAKLYPEPPCENSIASIHFFNEPTESDYELIEKLSLSRINFSVFKVAAKVSTIDELLKLVRSIRHPRKAFMPMGKGTEKLRLITPLLGSYFSYGSVEESTAPGQVPLELIVKAVTLSRSADELYSPERQE</sequence>
<dbReference type="Gene3D" id="3.20.20.70">
    <property type="entry name" value="Aldolase class I"/>
    <property type="match status" value="1"/>
</dbReference>
<accession>A0A0U3FNA3</accession>
<dbReference type="EMBL" id="CP006867">
    <property type="protein sequence ID" value="ALU11463.1"/>
    <property type="molecule type" value="Genomic_DNA"/>
</dbReference>
<keyword evidence="6" id="KW-1185">Reference proteome</keyword>
<keyword evidence="4" id="KW-0704">Schiff base</keyword>
<evidence type="ECO:0000313" key="5">
    <source>
        <dbReference type="EMBL" id="ALU11463.1"/>
    </source>
</evidence>
<evidence type="ECO:0000256" key="3">
    <source>
        <dbReference type="ARBA" id="ARBA00023239"/>
    </source>
</evidence>
<reference evidence="5 6" key="1">
    <citation type="submission" date="2013-11" db="EMBL/GenBank/DDBJ databases">
        <title>Comparative genomics of Ignicoccus.</title>
        <authorList>
            <person name="Podar M."/>
        </authorList>
    </citation>
    <scope>NUCLEOTIDE SEQUENCE [LARGE SCALE GENOMIC DNA]</scope>
    <source>
        <strain evidence="5 6">DSM 13165</strain>
    </source>
</reference>
<dbReference type="KEGG" id="iis:EYM_01320"/>
<dbReference type="PANTHER" id="PTHR43699:SF1">
    <property type="entry name" value="3-DEHYDROQUINATE DEHYDRATASE"/>
    <property type="match status" value="1"/>
</dbReference>
<evidence type="ECO:0000313" key="6">
    <source>
        <dbReference type="Proteomes" id="UP000060778"/>
    </source>
</evidence>
<dbReference type="PANTHER" id="PTHR43699">
    <property type="entry name" value="3-DEHYDROQUINATE DEHYDRATASE"/>
    <property type="match status" value="1"/>
</dbReference>
<dbReference type="Pfam" id="PF01487">
    <property type="entry name" value="DHquinase_I"/>
    <property type="match status" value="1"/>
</dbReference>
<evidence type="ECO:0000256" key="2">
    <source>
        <dbReference type="ARBA" id="ARBA00012060"/>
    </source>
</evidence>
<dbReference type="RefSeq" id="WP_075049313.1">
    <property type="nucleotide sequence ID" value="NZ_CP006867.1"/>
</dbReference>
<dbReference type="STRING" id="940295.EYM_01320"/>
<dbReference type="Proteomes" id="UP000060778">
    <property type="component" value="Chromosome"/>
</dbReference>
<dbReference type="GeneID" id="30679675"/>
<dbReference type="InterPro" id="IPR050146">
    <property type="entry name" value="Type-I_3-dehydroquinase"/>
</dbReference>
<dbReference type="InterPro" id="IPR013785">
    <property type="entry name" value="Aldolase_TIM"/>
</dbReference>
<proteinExistence type="predicted"/>
<name>A0A0U3FNA3_9CREN</name>
<organism evidence="5 6">
    <name type="scientific">Ignicoccus islandicus DSM 13165</name>
    <dbReference type="NCBI Taxonomy" id="940295"/>
    <lineage>
        <taxon>Archaea</taxon>
        <taxon>Thermoproteota</taxon>
        <taxon>Thermoprotei</taxon>
        <taxon>Desulfurococcales</taxon>
        <taxon>Desulfurococcaceae</taxon>
        <taxon>Ignicoccus</taxon>
    </lineage>
</organism>
<gene>
    <name evidence="5" type="ORF">EYM_01320</name>
</gene>
<keyword evidence="3" id="KW-0456">Lyase</keyword>
<dbReference type="GO" id="GO:0003855">
    <property type="term" value="F:3-dehydroquinate dehydratase activity"/>
    <property type="evidence" value="ECO:0007669"/>
    <property type="project" value="UniProtKB-EC"/>
</dbReference>
<dbReference type="EC" id="4.2.1.10" evidence="2"/>
<evidence type="ECO:0000256" key="4">
    <source>
        <dbReference type="ARBA" id="ARBA00023270"/>
    </source>
</evidence>
<dbReference type="OrthoDB" id="34329at2157"/>